<organism evidence="1 2">
    <name type="scientific">Elizabethkingia anophelis</name>
    <dbReference type="NCBI Taxonomy" id="1117645"/>
    <lineage>
        <taxon>Bacteria</taxon>
        <taxon>Pseudomonadati</taxon>
        <taxon>Bacteroidota</taxon>
        <taxon>Flavobacteriia</taxon>
        <taxon>Flavobacteriales</taxon>
        <taxon>Weeksellaceae</taxon>
        <taxon>Elizabethkingia</taxon>
    </lineage>
</organism>
<dbReference type="InterPro" id="IPR046233">
    <property type="entry name" value="DUF6266"/>
</dbReference>
<dbReference type="RefSeq" id="WP_047033641.1">
    <property type="nucleotide sequence ID" value="NZ_CP034247.1"/>
</dbReference>
<evidence type="ECO:0000313" key="1">
    <source>
        <dbReference type="EMBL" id="STD13016.1"/>
    </source>
</evidence>
<dbReference type="EMBL" id="UFYD01000001">
    <property type="protein sequence ID" value="STD13016.1"/>
    <property type="molecule type" value="Genomic_DNA"/>
</dbReference>
<dbReference type="Pfam" id="PF19781">
    <property type="entry name" value="DUF6266"/>
    <property type="match status" value="1"/>
</dbReference>
<accession>A0A6I5V2J4</accession>
<proteinExistence type="predicted"/>
<comment type="caution">
    <text evidence="1">The sequence shown here is derived from an EMBL/GenBank/DDBJ whole genome shotgun (WGS) entry which is preliminary data.</text>
</comment>
<dbReference type="AlphaFoldDB" id="A0A6I5V2J4"/>
<dbReference type="Proteomes" id="UP000254876">
    <property type="component" value="Unassembled WGS sequence"/>
</dbReference>
<name>A0A6I5V2J4_9FLAO</name>
<protein>
    <submittedName>
        <fullName evidence="1">Uncharacterized protein</fullName>
    </submittedName>
</protein>
<sequence>MATISKGILGGFSGKVGTVVGVNWRGMDIIRSVPKRSRKRPTDNQMLQQYKFKLVVSFLQPLRSIQELYFGSPQGSLSRVNLATSETLNTALELVNDVPELVFERILITKGELTGFQNLKISPETGSILNLEWEDNSTQGNAKETDLINLICYLETQNAFVIFEGLVARKLIKATAKLPDVYQGKEVHAWAFLNNEKKTQASTSVYLGKITLT</sequence>
<evidence type="ECO:0000313" key="2">
    <source>
        <dbReference type="Proteomes" id="UP000254876"/>
    </source>
</evidence>
<reference evidence="1 2" key="1">
    <citation type="submission" date="2018-06" db="EMBL/GenBank/DDBJ databases">
        <authorList>
            <consortium name="Pathogen Informatics"/>
            <person name="Doyle S."/>
        </authorList>
    </citation>
    <scope>NUCLEOTIDE SEQUENCE [LARGE SCALE GENOMIC DNA]</scope>
    <source>
        <strain evidence="1 2">NCTC10588</strain>
    </source>
</reference>
<gene>
    <name evidence="1" type="ORF">NCTC10588_03693</name>
</gene>